<dbReference type="Proteomes" id="UP000050482">
    <property type="component" value="Unassembled WGS sequence"/>
</dbReference>
<evidence type="ECO:0000256" key="7">
    <source>
        <dbReference type="ARBA" id="ARBA00035120"/>
    </source>
</evidence>
<feature type="transmembrane region" description="Helical" evidence="10">
    <location>
        <begin position="6"/>
        <end position="23"/>
    </location>
</feature>
<reference evidence="11 12" key="1">
    <citation type="submission" date="2015-09" db="EMBL/GenBank/DDBJ databases">
        <title>Draft genome sequence of Alicyclobacillus ferrooxydans DSM 22381.</title>
        <authorList>
            <person name="Hemp J."/>
        </authorList>
    </citation>
    <scope>NUCLEOTIDE SEQUENCE [LARGE SCALE GENOMIC DNA]</scope>
    <source>
        <strain evidence="11 12">TC-34</strain>
    </source>
</reference>
<dbReference type="Pfam" id="PF02537">
    <property type="entry name" value="CRCB"/>
    <property type="match status" value="1"/>
</dbReference>
<keyword evidence="4 10" id="KW-1133">Transmembrane helix</keyword>
<feature type="transmembrane region" description="Helical" evidence="10">
    <location>
        <begin position="98"/>
        <end position="117"/>
    </location>
</feature>
<comment type="similarity">
    <text evidence="7 10">Belongs to the fluoride channel Fluc/FEX (TC 1.A.43) family.</text>
</comment>
<feature type="transmembrane region" description="Helical" evidence="10">
    <location>
        <begin position="35"/>
        <end position="54"/>
    </location>
</feature>
<dbReference type="PANTHER" id="PTHR28259">
    <property type="entry name" value="FLUORIDE EXPORT PROTEIN 1-RELATED"/>
    <property type="match status" value="1"/>
</dbReference>
<dbReference type="InterPro" id="IPR003691">
    <property type="entry name" value="FluC"/>
</dbReference>
<evidence type="ECO:0000256" key="8">
    <source>
        <dbReference type="ARBA" id="ARBA00035585"/>
    </source>
</evidence>
<dbReference type="EMBL" id="LJCO01000041">
    <property type="protein sequence ID" value="KPV44047.1"/>
    <property type="molecule type" value="Genomic_DNA"/>
</dbReference>
<dbReference type="HAMAP" id="MF_00454">
    <property type="entry name" value="FluC"/>
    <property type="match status" value="1"/>
</dbReference>
<keyword evidence="3 10" id="KW-0812">Transmembrane</keyword>
<evidence type="ECO:0000256" key="6">
    <source>
        <dbReference type="ARBA" id="ARBA00023303"/>
    </source>
</evidence>
<dbReference type="GO" id="GO:0062054">
    <property type="term" value="F:fluoride channel activity"/>
    <property type="evidence" value="ECO:0007669"/>
    <property type="project" value="UniProtKB-UniRule"/>
</dbReference>
<evidence type="ECO:0000256" key="9">
    <source>
        <dbReference type="ARBA" id="ARBA00049940"/>
    </source>
</evidence>
<dbReference type="GO" id="GO:0140114">
    <property type="term" value="P:cellular detoxification of fluoride"/>
    <property type="evidence" value="ECO:0007669"/>
    <property type="project" value="UniProtKB-UniRule"/>
</dbReference>
<proteinExistence type="inferred from homology"/>
<evidence type="ECO:0000313" key="12">
    <source>
        <dbReference type="Proteomes" id="UP000050482"/>
    </source>
</evidence>
<organism evidence="11 12">
    <name type="scientific">Alicyclobacillus ferrooxydans</name>
    <dbReference type="NCBI Taxonomy" id="471514"/>
    <lineage>
        <taxon>Bacteria</taxon>
        <taxon>Bacillati</taxon>
        <taxon>Bacillota</taxon>
        <taxon>Bacilli</taxon>
        <taxon>Bacillales</taxon>
        <taxon>Alicyclobacillaceae</taxon>
        <taxon>Alicyclobacillus</taxon>
    </lineage>
</organism>
<comment type="activity regulation">
    <text evidence="10">Na(+) is not transported, but it plays an essential structural role and its presence is essential for fluoride channel function.</text>
</comment>
<keyword evidence="10" id="KW-0406">Ion transport</keyword>
<comment type="catalytic activity">
    <reaction evidence="8">
        <text>fluoride(in) = fluoride(out)</text>
        <dbReference type="Rhea" id="RHEA:76159"/>
        <dbReference type="ChEBI" id="CHEBI:17051"/>
    </reaction>
    <physiologicalReaction direction="left-to-right" evidence="8">
        <dbReference type="Rhea" id="RHEA:76160"/>
    </physiologicalReaction>
</comment>
<dbReference type="AlphaFoldDB" id="A0A0P9CW88"/>
<evidence type="ECO:0000313" key="11">
    <source>
        <dbReference type="EMBL" id="KPV44047.1"/>
    </source>
</evidence>
<feature type="binding site" evidence="10">
    <location>
        <position position="76"/>
    </location>
    <ligand>
        <name>Na(+)</name>
        <dbReference type="ChEBI" id="CHEBI:29101"/>
        <note>structural</note>
    </ligand>
</feature>
<evidence type="ECO:0000256" key="10">
    <source>
        <dbReference type="HAMAP-Rule" id="MF_00454"/>
    </source>
</evidence>
<evidence type="ECO:0000256" key="2">
    <source>
        <dbReference type="ARBA" id="ARBA00022475"/>
    </source>
</evidence>
<dbReference type="PANTHER" id="PTHR28259:SF1">
    <property type="entry name" value="FLUORIDE EXPORT PROTEIN 1-RELATED"/>
    <property type="match status" value="1"/>
</dbReference>
<protein>
    <recommendedName>
        <fullName evidence="10">Fluoride-specific ion channel FluC</fullName>
    </recommendedName>
</protein>
<dbReference type="PATRIC" id="fig|471514.4.peg.3401"/>
<comment type="caution">
    <text evidence="11">The sequence shown here is derived from an EMBL/GenBank/DDBJ whole genome shotgun (WGS) entry which is preliminary data.</text>
</comment>
<dbReference type="GO" id="GO:0005886">
    <property type="term" value="C:plasma membrane"/>
    <property type="evidence" value="ECO:0007669"/>
    <property type="project" value="UniProtKB-SubCell"/>
</dbReference>
<keyword evidence="10" id="KW-0915">Sodium</keyword>
<dbReference type="RefSeq" id="WP_054968857.1">
    <property type="nucleotide sequence ID" value="NZ_LJCO01000041.1"/>
</dbReference>
<feature type="transmembrane region" description="Helical" evidence="10">
    <location>
        <begin position="66"/>
        <end position="86"/>
    </location>
</feature>
<comment type="subcellular location">
    <subcellularLocation>
        <location evidence="1 10">Cell membrane</location>
        <topology evidence="1 10">Multi-pass membrane protein</topology>
    </subcellularLocation>
</comment>
<evidence type="ECO:0000256" key="4">
    <source>
        <dbReference type="ARBA" id="ARBA00022989"/>
    </source>
</evidence>
<keyword evidence="6 10" id="KW-0407">Ion channel</keyword>
<evidence type="ECO:0000256" key="1">
    <source>
        <dbReference type="ARBA" id="ARBA00004651"/>
    </source>
</evidence>
<feature type="binding site" evidence="10">
    <location>
        <position position="79"/>
    </location>
    <ligand>
        <name>Na(+)</name>
        <dbReference type="ChEBI" id="CHEBI:29101"/>
        <note>structural</note>
    </ligand>
</feature>
<evidence type="ECO:0000256" key="3">
    <source>
        <dbReference type="ARBA" id="ARBA00022692"/>
    </source>
</evidence>
<keyword evidence="12" id="KW-1185">Reference proteome</keyword>
<keyword evidence="5 10" id="KW-0472">Membrane</keyword>
<name>A0A0P9CW88_9BACL</name>
<keyword evidence="10" id="KW-0813">Transport</keyword>
<dbReference type="STRING" id="471514.AN477_09075"/>
<evidence type="ECO:0000256" key="5">
    <source>
        <dbReference type="ARBA" id="ARBA00023136"/>
    </source>
</evidence>
<sequence>MSLISAVLVSIGAAVGSLFRYGAGRLITSRIRGVFPWGTWWINMTGTLLLGIFFRELDSVHHHLDWWMLLGTGLCGGFTTFSTMSVEARQLLRTHRGLAILYLASSLGLGFLIAYVTQWV</sequence>
<keyword evidence="2 10" id="KW-1003">Cell membrane</keyword>
<keyword evidence="10" id="KW-0479">Metal-binding</keyword>
<gene>
    <name evidence="10" type="primary">fluC</name>
    <name evidence="10" type="synonym">crcB</name>
    <name evidence="11" type="ORF">AN477_09075</name>
</gene>
<accession>A0A0P9CW88</accession>
<dbReference type="GO" id="GO:0046872">
    <property type="term" value="F:metal ion binding"/>
    <property type="evidence" value="ECO:0007669"/>
    <property type="project" value="UniProtKB-KW"/>
</dbReference>
<comment type="function">
    <text evidence="9 10">Fluoride-specific ion channel. Important for reducing fluoride concentration in the cell, thus reducing its toxicity.</text>
</comment>
<dbReference type="OrthoDB" id="9815830at2"/>